<reference evidence="1 2" key="1">
    <citation type="journal article" date="2019" name="Nat. Ecol. Evol.">
        <title>Megaphylogeny resolves global patterns of mushroom evolution.</title>
        <authorList>
            <person name="Varga T."/>
            <person name="Krizsan K."/>
            <person name="Foldi C."/>
            <person name="Dima B."/>
            <person name="Sanchez-Garcia M."/>
            <person name="Sanchez-Ramirez S."/>
            <person name="Szollosi G.J."/>
            <person name="Szarkandi J.G."/>
            <person name="Papp V."/>
            <person name="Albert L."/>
            <person name="Andreopoulos W."/>
            <person name="Angelini C."/>
            <person name="Antonin V."/>
            <person name="Barry K.W."/>
            <person name="Bougher N.L."/>
            <person name="Buchanan P."/>
            <person name="Buyck B."/>
            <person name="Bense V."/>
            <person name="Catcheside P."/>
            <person name="Chovatia M."/>
            <person name="Cooper J."/>
            <person name="Damon W."/>
            <person name="Desjardin D."/>
            <person name="Finy P."/>
            <person name="Geml J."/>
            <person name="Haridas S."/>
            <person name="Hughes K."/>
            <person name="Justo A."/>
            <person name="Karasinski D."/>
            <person name="Kautmanova I."/>
            <person name="Kiss B."/>
            <person name="Kocsube S."/>
            <person name="Kotiranta H."/>
            <person name="LaButti K.M."/>
            <person name="Lechner B.E."/>
            <person name="Liimatainen K."/>
            <person name="Lipzen A."/>
            <person name="Lukacs Z."/>
            <person name="Mihaltcheva S."/>
            <person name="Morgado L.N."/>
            <person name="Niskanen T."/>
            <person name="Noordeloos M.E."/>
            <person name="Ohm R.A."/>
            <person name="Ortiz-Santana B."/>
            <person name="Ovrebo C."/>
            <person name="Racz N."/>
            <person name="Riley R."/>
            <person name="Savchenko A."/>
            <person name="Shiryaev A."/>
            <person name="Soop K."/>
            <person name="Spirin V."/>
            <person name="Szebenyi C."/>
            <person name="Tomsovsky M."/>
            <person name="Tulloss R.E."/>
            <person name="Uehling J."/>
            <person name="Grigoriev I.V."/>
            <person name="Vagvolgyi C."/>
            <person name="Papp T."/>
            <person name="Martin F.M."/>
            <person name="Miettinen O."/>
            <person name="Hibbett D.S."/>
            <person name="Nagy L.G."/>
        </authorList>
    </citation>
    <scope>NUCLEOTIDE SEQUENCE [LARGE SCALE GENOMIC DNA]</scope>
    <source>
        <strain evidence="1 2">NL-1719</strain>
    </source>
</reference>
<dbReference type="Proteomes" id="UP000308600">
    <property type="component" value="Unassembled WGS sequence"/>
</dbReference>
<accession>A0ACD3B1P9</accession>
<gene>
    <name evidence="1" type="ORF">BDN72DRAFT_436783</name>
</gene>
<proteinExistence type="predicted"/>
<evidence type="ECO:0000313" key="2">
    <source>
        <dbReference type="Proteomes" id="UP000308600"/>
    </source>
</evidence>
<sequence>MSTQKAVYLQAAKGDVAVGDAPVYKPGAGELLVRLHATALNPVDWKIQRYDIFVKSYPTVLGTDGAGEVVEIGEGVTGFEKGDKVFFQGSYDKATYATFQQYALAEAATTAKIPENLSYDQASTFPVALTAAYVGLYKGLGLTPLTAEGRGIGAYAASPVFIVGGSSSVGQFGIQLAKASGFSPIITTASLKHAEYLKSLGATHIIDRKVPLSSLASEAAKITDKPIPFAFDSISSAETQQASYDLLADGGKLSIVLVKSVTEKEGNGKEVFHVVGVRNNPVHRELLVDAYKYWSDWAKTGLLQPSRVEVLPGGLAGIEPGLRKLENDQVSGIKLVAHPQD</sequence>
<evidence type="ECO:0000313" key="1">
    <source>
        <dbReference type="EMBL" id="TFK71494.1"/>
    </source>
</evidence>
<protein>
    <submittedName>
        <fullName evidence="1">GroES-like protein</fullName>
    </submittedName>
</protein>
<name>A0ACD3B1P9_9AGAR</name>
<keyword evidence="2" id="KW-1185">Reference proteome</keyword>
<dbReference type="EMBL" id="ML208297">
    <property type="protein sequence ID" value="TFK71494.1"/>
    <property type="molecule type" value="Genomic_DNA"/>
</dbReference>
<organism evidence="1 2">
    <name type="scientific">Pluteus cervinus</name>
    <dbReference type="NCBI Taxonomy" id="181527"/>
    <lineage>
        <taxon>Eukaryota</taxon>
        <taxon>Fungi</taxon>
        <taxon>Dikarya</taxon>
        <taxon>Basidiomycota</taxon>
        <taxon>Agaricomycotina</taxon>
        <taxon>Agaricomycetes</taxon>
        <taxon>Agaricomycetidae</taxon>
        <taxon>Agaricales</taxon>
        <taxon>Pluteineae</taxon>
        <taxon>Pluteaceae</taxon>
        <taxon>Pluteus</taxon>
    </lineage>
</organism>